<dbReference type="EMBL" id="BAAAQT010000005">
    <property type="protein sequence ID" value="GAA2172521.1"/>
    <property type="molecule type" value="Genomic_DNA"/>
</dbReference>
<dbReference type="Proteomes" id="UP001501599">
    <property type="component" value="Unassembled WGS sequence"/>
</dbReference>
<comment type="caution">
    <text evidence="2">The sequence shown here is derived from an EMBL/GenBank/DDBJ whole genome shotgun (WGS) entry which is preliminary data.</text>
</comment>
<name>A0ABP5MD98_9MICO</name>
<organism evidence="2 3">
    <name type="scientific">Agrococcus versicolor</name>
    <dbReference type="NCBI Taxonomy" id="501482"/>
    <lineage>
        <taxon>Bacteria</taxon>
        <taxon>Bacillati</taxon>
        <taxon>Actinomycetota</taxon>
        <taxon>Actinomycetes</taxon>
        <taxon>Micrococcales</taxon>
        <taxon>Microbacteriaceae</taxon>
        <taxon>Agrococcus</taxon>
    </lineage>
</organism>
<feature type="region of interest" description="Disordered" evidence="1">
    <location>
        <begin position="1"/>
        <end position="30"/>
    </location>
</feature>
<reference evidence="3" key="1">
    <citation type="journal article" date="2019" name="Int. J. Syst. Evol. Microbiol.">
        <title>The Global Catalogue of Microorganisms (GCM) 10K type strain sequencing project: providing services to taxonomists for standard genome sequencing and annotation.</title>
        <authorList>
            <consortium name="The Broad Institute Genomics Platform"/>
            <consortium name="The Broad Institute Genome Sequencing Center for Infectious Disease"/>
            <person name="Wu L."/>
            <person name="Ma J."/>
        </authorList>
    </citation>
    <scope>NUCLEOTIDE SEQUENCE [LARGE SCALE GENOMIC DNA]</scope>
    <source>
        <strain evidence="3">JCM 16026</strain>
    </source>
</reference>
<gene>
    <name evidence="2" type="ORF">GCM10009846_10810</name>
</gene>
<evidence type="ECO:0000313" key="3">
    <source>
        <dbReference type="Proteomes" id="UP001501599"/>
    </source>
</evidence>
<feature type="compositionally biased region" description="Basic and acidic residues" evidence="1">
    <location>
        <begin position="65"/>
        <end position="74"/>
    </location>
</feature>
<accession>A0ABP5MD98</accession>
<evidence type="ECO:0000313" key="2">
    <source>
        <dbReference type="EMBL" id="GAA2172521.1"/>
    </source>
</evidence>
<evidence type="ECO:0000256" key="1">
    <source>
        <dbReference type="SAM" id="MobiDB-lite"/>
    </source>
</evidence>
<proteinExistence type="predicted"/>
<feature type="region of interest" description="Disordered" evidence="1">
    <location>
        <begin position="65"/>
        <end position="90"/>
    </location>
</feature>
<sequence>MAQPQVARALDRDAGGEQHGHDARRVLPDPAHALGLERCDGGREVVDRAPIAGPVVADERHLPRVARGGDDDIHVPTLGATADAPGTDDG</sequence>
<feature type="compositionally biased region" description="Basic and acidic residues" evidence="1">
    <location>
        <begin position="9"/>
        <end position="27"/>
    </location>
</feature>
<protein>
    <submittedName>
        <fullName evidence="2">Uncharacterized protein</fullName>
    </submittedName>
</protein>
<keyword evidence="3" id="KW-1185">Reference proteome</keyword>